<dbReference type="GO" id="GO:0005634">
    <property type="term" value="C:nucleus"/>
    <property type="evidence" value="ECO:0007669"/>
    <property type="project" value="TreeGrafter"/>
</dbReference>
<gene>
    <name evidence="14" type="ORF">MCYG_08299</name>
</gene>
<keyword evidence="6" id="KW-0863">Zinc-finger</keyword>
<feature type="region of interest" description="Disordered" evidence="12">
    <location>
        <begin position="97"/>
        <end position="147"/>
    </location>
</feature>
<dbReference type="OrthoDB" id="65596at2759"/>
<keyword evidence="5" id="KW-0479">Metal-binding</keyword>
<dbReference type="FunFam" id="3.10.20.90:FF:000096">
    <property type="entry name" value="Ubiquitin thioesterase OTU1"/>
    <property type="match status" value="1"/>
</dbReference>
<dbReference type="GeneID" id="9227505"/>
<dbReference type="GO" id="GO:0030968">
    <property type="term" value="P:endoplasmic reticulum unfolded protein response"/>
    <property type="evidence" value="ECO:0007669"/>
    <property type="project" value="TreeGrafter"/>
</dbReference>
<keyword evidence="4" id="KW-0645">Protease</keyword>
<dbReference type="PANTHER" id="PTHR13312:SF0">
    <property type="entry name" value="UBIQUITIN THIOESTERASE OTU1"/>
    <property type="match status" value="1"/>
</dbReference>
<evidence type="ECO:0000256" key="7">
    <source>
        <dbReference type="ARBA" id="ARBA00022786"/>
    </source>
</evidence>
<dbReference type="EMBL" id="DS995708">
    <property type="protein sequence ID" value="EEQ35480.1"/>
    <property type="molecule type" value="Genomic_DNA"/>
</dbReference>
<sequence length="351" mass="38890">MGEMDKRQRLTILNIVIRDMRLRVRGPNGQSTVTLEDTATVEELLQSISQATSLTSYDIKYGYPPQPLTLNQFDAKTQVVDIGVNLNGEQLIVSQREAPADKPLSSAEQQPSEQQVRERSSTPLSLAKKKSSIEDNAPEVPSPEHGGTIILRVMPDDNSCLFRAVGSAVIGAMDAMTELRSIIAQTIQEQPDFYTAAVLEKSPDDYCRWIQTENAWGGGIELGILSKHFEIEICSIDVQTLRIDRFNEGCPTRCVVVYSGIHYDTVALSPSDEPYTHAYAPPEFDTRIFDSSDPLNATSAEDSLWEKKGPQPTLQKLAIMTLGKQANAGYIFNLSIYESPQSIFHGSQTFQ</sequence>
<dbReference type="GO" id="GO:0036503">
    <property type="term" value="P:ERAD pathway"/>
    <property type="evidence" value="ECO:0007669"/>
    <property type="project" value="TreeGrafter"/>
</dbReference>
<keyword evidence="10" id="KW-0862">Zinc</keyword>
<dbReference type="FunFam" id="3.90.70.80:FF:000016">
    <property type="entry name" value="Putative ubiquitin thioesterase otu1"/>
    <property type="match status" value="1"/>
</dbReference>
<dbReference type="InterPro" id="IPR038765">
    <property type="entry name" value="Papain-like_cys_pep_sf"/>
</dbReference>
<evidence type="ECO:0000256" key="10">
    <source>
        <dbReference type="ARBA" id="ARBA00022833"/>
    </source>
</evidence>
<keyword evidence="15" id="KW-1185">Reference proteome</keyword>
<accession>C5G027</accession>
<keyword evidence="8 11" id="KW-0378">Hydrolase</keyword>
<dbReference type="PANTHER" id="PTHR13312">
    <property type="entry name" value="HIV-INDUCED PROTEIN-7-LIKE PROTEASE"/>
    <property type="match status" value="1"/>
</dbReference>
<reference evidence="15" key="1">
    <citation type="journal article" date="2012" name="MBio">
        <title>Comparative genome analysis of Trichophyton rubrum and related dermatophytes reveals candidate genes involved in infection.</title>
        <authorList>
            <person name="Martinez D.A."/>
            <person name="Oliver B.G."/>
            <person name="Graeser Y."/>
            <person name="Goldberg J.M."/>
            <person name="Li W."/>
            <person name="Martinez-Rossi N.M."/>
            <person name="Monod M."/>
            <person name="Shelest E."/>
            <person name="Barton R.C."/>
            <person name="Birch E."/>
            <person name="Brakhage A.A."/>
            <person name="Chen Z."/>
            <person name="Gurr S.J."/>
            <person name="Heiman D."/>
            <person name="Heitman J."/>
            <person name="Kosti I."/>
            <person name="Rossi A."/>
            <person name="Saif S."/>
            <person name="Samalova M."/>
            <person name="Saunders C.W."/>
            <person name="Shea T."/>
            <person name="Summerbell R.C."/>
            <person name="Xu J."/>
            <person name="Young S."/>
            <person name="Zeng Q."/>
            <person name="Birren B.W."/>
            <person name="Cuomo C.A."/>
            <person name="White T.C."/>
        </authorList>
    </citation>
    <scope>NUCLEOTIDE SEQUENCE [LARGE SCALE GENOMIC DNA]</scope>
    <source>
        <strain evidence="15">ATCC MYA-4605 / CBS 113480</strain>
    </source>
</reference>
<evidence type="ECO:0000256" key="6">
    <source>
        <dbReference type="ARBA" id="ARBA00022771"/>
    </source>
</evidence>
<dbReference type="GO" id="GO:0016579">
    <property type="term" value="P:protein deubiquitination"/>
    <property type="evidence" value="ECO:0007669"/>
    <property type="project" value="TreeGrafter"/>
</dbReference>
<dbReference type="eggNOG" id="KOG3288">
    <property type="taxonomic scope" value="Eukaryota"/>
</dbReference>
<comment type="catalytic activity">
    <reaction evidence="1 11">
        <text>Thiol-dependent hydrolysis of ester, thioester, amide, peptide and isopeptide bonds formed by the C-terminal Gly of ubiquitin (a 76-residue protein attached to proteins as an intracellular targeting signal).</text>
        <dbReference type="EC" id="3.4.19.12"/>
    </reaction>
</comment>
<name>C5G027_ARTOC</name>
<dbReference type="Gene3D" id="3.10.20.90">
    <property type="entry name" value="Phosphatidylinositol 3-kinase Catalytic Subunit, Chain A, domain 1"/>
    <property type="match status" value="1"/>
</dbReference>
<evidence type="ECO:0000256" key="8">
    <source>
        <dbReference type="ARBA" id="ARBA00022801"/>
    </source>
</evidence>
<evidence type="ECO:0000259" key="13">
    <source>
        <dbReference type="PROSITE" id="PS50802"/>
    </source>
</evidence>
<dbReference type="MEROPS" id="C85.007"/>
<dbReference type="HOGENOM" id="CLU_049327_0_0_1"/>
<evidence type="ECO:0000256" key="2">
    <source>
        <dbReference type="ARBA" id="ARBA00004496"/>
    </source>
</evidence>
<protein>
    <recommendedName>
        <fullName evidence="11">Ubiquitin thioesterase OTU</fullName>
        <ecNumber evidence="11">3.4.19.12</ecNumber>
    </recommendedName>
</protein>
<dbReference type="Pfam" id="PF02338">
    <property type="entry name" value="OTU"/>
    <property type="match status" value="1"/>
</dbReference>
<evidence type="ECO:0000256" key="3">
    <source>
        <dbReference type="ARBA" id="ARBA00022490"/>
    </source>
</evidence>
<keyword evidence="7 11" id="KW-0833">Ubl conjugation pathway</keyword>
<evidence type="ECO:0000256" key="11">
    <source>
        <dbReference type="RuleBase" id="RU367104"/>
    </source>
</evidence>
<evidence type="ECO:0000256" key="9">
    <source>
        <dbReference type="ARBA" id="ARBA00022807"/>
    </source>
</evidence>
<dbReference type="GO" id="GO:0008270">
    <property type="term" value="F:zinc ion binding"/>
    <property type="evidence" value="ECO:0007669"/>
    <property type="project" value="UniProtKB-KW"/>
</dbReference>
<evidence type="ECO:0000313" key="15">
    <source>
        <dbReference type="Proteomes" id="UP000002035"/>
    </source>
</evidence>
<dbReference type="InterPro" id="IPR003323">
    <property type="entry name" value="OTU_dom"/>
</dbReference>
<proteinExistence type="predicted"/>
<dbReference type="STRING" id="554155.C5G027"/>
<dbReference type="CDD" id="cd17059">
    <property type="entry name" value="Ubl_OTU1"/>
    <property type="match status" value="1"/>
</dbReference>
<evidence type="ECO:0000256" key="4">
    <source>
        <dbReference type="ARBA" id="ARBA00022670"/>
    </source>
</evidence>
<dbReference type="InterPro" id="IPR048857">
    <property type="entry name" value="OTU1_Ubl"/>
</dbReference>
<comment type="subcellular location">
    <subcellularLocation>
        <location evidence="2 11">Cytoplasm</location>
    </subcellularLocation>
</comment>
<dbReference type="EC" id="3.4.19.12" evidence="11"/>
<dbReference type="CDD" id="cd22745">
    <property type="entry name" value="OTU_OTU1"/>
    <property type="match status" value="1"/>
</dbReference>
<dbReference type="PROSITE" id="PS50802">
    <property type="entry name" value="OTU"/>
    <property type="match status" value="1"/>
</dbReference>
<dbReference type="RefSeq" id="XP_002843216.1">
    <property type="nucleotide sequence ID" value="XM_002843170.1"/>
</dbReference>
<evidence type="ECO:0000256" key="5">
    <source>
        <dbReference type="ARBA" id="ARBA00022723"/>
    </source>
</evidence>
<evidence type="ECO:0000256" key="12">
    <source>
        <dbReference type="SAM" id="MobiDB-lite"/>
    </source>
</evidence>
<feature type="domain" description="OTU" evidence="13">
    <location>
        <begin position="149"/>
        <end position="269"/>
    </location>
</feature>
<dbReference type="OMA" id="TRCILVY"/>
<dbReference type="Proteomes" id="UP000002035">
    <property type="component" value="Unassembled WGS sequence"/>
</dbReference>
<dbReference type="Pfam" id="PF21403">
    <property type="entry name" value="OTU1_UBXL"/>
    <property type="match status" value="1"/>
</dbReference>
<dbReference type="GO" id="GO:0005829">
    <property type="term" value="C:cytosol"/>
    <property type="evidence" value="ECO:0007669"/>
    <property type="project" value="TreeGrafter"/>
</dbReference>
<dbReference type="Gene3D" id="3.90.70.80">
    <property type="match status" value="1"/>
</dbReference>
<evidence type="ECO:0000256" key="1">
    <source>
        <dbReference type="ARBA" id="ARBA00000707"/>
    </source>
</evidence>
<organism evidence="14 15">
    <name type="scientific">Arthroderma otae (strain ATCC MYA-4605 / CBS 113480)</name>
    <name type="common">Microsporum canis</name>
    <dbReference type="NCBI Taxonomy" id="554155"/>
    <lineage>
        <taxon>Eukaryota</taxon>
        <taxon>Fungi</taxon>
        <taxon>Dikarya</taxon>
        <taxon>Ascomycota</taxon>
        <taxon>Pezizomycotina</taxon>
        <taxon>Eurotiomycetes</taxon>
        <taxon>Eurotiomycetidae</taxon>
        <taxon>Onygenales</taxon>
        <taxon>Arthrodermataceae</taxon>
        <taxon>Microsporum</taxon>
    </lineage>
</organism>
<evidence type="ECO:0000313" key="14">
    <source>
        <dbReference type="EMBL" id="EEQ35480.1"/>
    </source>
</evidence>
<keyword evidence="3 11" id="KW-0963">Cytoplasm</keyword>
<comment type="function">
    <text evidence="11">Hydrolase that can remove conjugated ubiquitin from proteins and may therefore play an important regulatory role at the level of protein turnover by preventing degradation.</text>
</comment>
<dbReference type="GO" id="GO:0004843">
    <property type="term" value="F:cysteine-type deubiquitinase activity"/>
    <property type="evidence" value="ECO:0007669"/>
    <property type="project" value="UniProtKB-UniRule"/>
</dbReference>
<keyword evidence="9 11" id="KW-0788">Thiol protease</keyword>
<dbReference type="VEuPathDB" id="FungiDB:MCYG_08299"/>
<dbReference type="AlphaFoldDB" id="C5G027"/>
<dbReference type="SUPFAM" id="SSF54001">
    <property type="entry name" value="Cysteine proteinases"/>
    <property type="match status" value="1"/>
</dbReference>